<protein>
    <submittedName>
        <fullName evidence="1">Uncharacterized protein</fullName>
    </submittedName>
</protein>
<reference evidence="2" key="1">
    <citation type="submission" date="2017-09" db="EMBL/GenBank/DDBJ databases">
        <title>Brachybacterium sp. VM2412.</title>
        <authorList>
            <person name="Tak E.J."/>
            <person name="Bae J.-W."/>
        </authorList>
    </citation>
    <scope>NUCLEOTIDE SEQUENCE [LARGE SCALE GENOMIC DNA]</scope>
    <source>
        <strain evidence="2">VM2412</strain>
    </source>
</reference>
<dbReference type="Proteomes" id="UP000218165">
    <property type="component" value="Chromosome"/>
</dbReference>
<keyword evidence="2" id="KW-1185">Reference proteome</keyword>
<gene>
    <name evidence="1" type="ORF">CFK38_11580</name>
</gene>
<dbReference type="KEGG" id="brz:CFK38_11580"/>
<name>A0A291GPY6_9MICO</name>
<organism evidence="1 2">
    <name type="scientific">Brachybacterium vulturis</name>
    <dbReference type="NCBI Taxonomy" id="2017484"/>
    <lineage>
        <taxon>Bacteria</taxon>
        <taxon>Bacillati</taxon>
        <taxon>Actinomycetota</taxon>
        <taxon>Actinomycetes</taxon>
        <taxon>Micrococcales</taxon>
        <taxon>Dermabacteraceae</taxon>
        <taxon>Brachybacterium</taxon>
    </lineage>
</organism>
<dbReference type="EMBL" id="CP023563">
    <property type="protein sequence ID" value="ATG52092.1"/>
    <property type="molecule type" value="Genomic_DNA"/>
</dbReference>
<proteinExistence type="predicted"/>
<evidence type="ECO:0000313" key="2">
    <source>
        <dbReference type="Proteomes" id="UP000218165"/>
    </source>
</evidence>
<accession>A0A291GPY6</accession>
<sequence length="317" mass="34506">MVEAVAVAMSTTASSQLCTLLDRMSWAQTAAGRERPTRPVRVHALPPTMWITPNRSVGGAKSAADGVLPAAITWTHGTIHLAGTDDENTTGWQVRAAGVKQSGFIHLAPGEATCGRPDRRMWPVHHSPVLTSREAGQALDELQEDGELARWQMLASLEDFAHRQVGSVATSIFREVADLADTEVAPDLLDAQQLEVVVTDVVYGRSGADSRILRSLDRCLDPATTRTVDPIRYLTTQIRRDLADQVRVAIGDPQVGSRVRRIARALGTGATLEDIIDRYNQVHSSDRISTTRAIRALTVAPSIESTALRHVFEARDV</sequence>
<evidence type="ECO:0000313" key="1">
    <source>
        <dbReference type="EMBL" id="ATG52092.1"/>
    </source>
</evidence>
<dbReference type="AlphaFoldDB" id="A0A291GPY6"/>